<organism evidence="7 8">
    <name type="scientific">Trichuris muris</name>
    <name type="common">Mouse whipworm</name>
    <dbReference type="NCBI Taxonomy" id="70415"/>
    <lineage>
        <taxon>Eukaryota</taxon>
        <taxon>Metazoa</taxon>
        <taxon>Ecdysozoa</taxon>
        <taxon>Nematoda</taxon>
        <taxon>Enoplea</taxon>
        <taxon>Dorylaimia</taxon>
        <taxon>Trichinellida</taxon>
        <taxon>Trichuridae</taxon>
        <taxon>Trichuris</taxon>
    </lineage>
</organism>
<name>A0A5S6QFN6_TRIMR</name>
<keyword evidence="3" id="KW-0677">Repeat</keyword>
<evidence type="ECO:0000313" key="8">
    <source>
        <dbReference type="WBParaSite" id="TMUE_1000005707.1"/>
    </source>
</evidence>
<evidence type="ECO:0000259" key="6">
    <source>
        <dbReference type="PROSITE" id="PS50940"/>
    </source>
</evidence>
<dbReference type="STRING" id="70415.A0A5S6QFN6"/>
<evidence type="ECO:0000256" key="3">
    <source>
        <dbReference type="ARBA" id="ARBA00022737"/>
    </source>
</evidence>
<dbReference type="Pfam" id="PF01607">
    <property type="entry name" value="CBM_14"/>
    <property type="match status" value="9"/>
</dbReference>
<dbReference type="PANTHER" id="PTHR23301">
    <property type="entry name" value="CHITIN BINDING PERITROPHIN-A"/>
    <property type="match status" value="1"/>
</dbReference>
<keyword evidence="2" id="KW-0732">Signal</keyword>
<feature type="domain" description="Chitin-binding type-2" evidence="6">
    <location>
        <begin position="826"/>
        <end position="884"/>
    </location>
</feature>
<feature type="domain" description="Chitin-binding type-2" evidence="6">
    <location>
        <begin position="763"/>
        <end position="822"/>
    </location>
</feature>
<reference evidence="8" key="1">
    <citation type="submission" date="2019-12" db="UniProtKB">
        <authorList>
            <consortium name="WormBaseParasite"/>
        </authorList>
    </citation>
    <scope>IDENTIFICATION</scope>
</reference>
<feature type="domain" description="Chitin-binding type-2" evidence="6">
    <location>
        <begin position="350"/>
        <end position="410"/>
    </location>
</feature>
<evidence type="ECO:0000256" key="5">
    <source>
        <dbReference type="ARBA" id="ARBA00023180"/>
    </source>
</evidence>
<dbReference type="WBParaSite" id="TMUE_1000005707.1">
    <property type="protein sequence ID" value="TMUE_1000005707.1"/>
    <property type="gene ID" value="WBGene00286718"/>
</dbReference>
<dbReference type="GO" id="GO:0005576">
    <property type="term" value="C:extracellular region"/>
    <property type="evidence" value="ECO:0007669"/>
    <property type="project" value="InterPro"/>
</dbReference>
<feature type="domain" description="Chitin-binding type-2" evidence="6">
    <location>
        <begin position="175"/>
        <end position="234"/>
    </location>
</feature>
<feature type="domain" description="Chitin-binding type-2" evidence="6">
    <location>
        <begin position="558"/>
        <end position="616"/>
    </location>
</feature>
<keyword evidence="4" id="KW-1015">Disulfide bond</keyword>
<feature type="domain" description="Chitin-binding type-2" evidence="6">
    <location>
        <begin position="496"/>
        <end position="555"/>
    </location>
</feature>
<dbReference type="SMART" id="SM00494">
    <property type="entry name" value="ChtBD2"/>
    <property type="match status" value="13"/>
</dbReference>
<evidence type="ECO:0000256" key="1">
    <source>
        <dbReference type="ARBA" id="ARBA00022669"/>
    </source>
</evidence>
<keyword evidence="1" id="KW-0147">Chitin-binding</keyword>
<dbReference type="InterPro" id="IPR036508">
    <property type="entry name" value="Chitin-bd_dom_sf"/>
</dbReference>
<evidence type="ECO:0000256" key="2">
    <source>
        <dbReference type="ARBA" id="ARBA00022729"/>
    </source>
</evidence>
<keyword evidence="5" id="KW-0325">Glycoprotein</keyword>
<keyword evidence="7" id="KW-1185">Reference proteome</keyword>
<dbReference type="GO" id="GO:0008061">
    <property type="term" value="F:chitin binding"/>
    <property type="evidence" value="ECO:0007669"/>
    <property type="project" value="UniProtKB-KW"/>
</dbReference>
<dbReference type="InterPro" id="IPR051940">
    <property type="entry name" value="Chitin_bind-dev_reg"/>
</dbReference>
<dbReference type="PANTHER" id="PTHR23301:SF0">
    <property type="entry name" value="CHITIN-BINDING TYPE-2 DOMAIN-CONTAINING PROTEIN-RELATED"/>
    <property type="match status" value="1"/>
</dbReference>
<dbReference type="PROSITE" id="PS50940">
    <property type="entry name" value="CHIT_BIND_II"/>
    <property type="match status" value="10"/>
</dbReference>
<dbReference type="SUPFAM" id="SSF57625">
    <property type="entry name" value="Invertebrate chitin-binding proteins"/>
    <property type="match status" value="10"/>
</dbReference>
<feature type="domain" description="Chitin-binding type-2" evidence="6">
    <location>
        <begin position="620"/>
        <end position="677"/>
    </location>
</feature>
<feature type="domain" description="Chitin-binding type-2" evidence="6">
    <location>
        <begin position="270"/>
        <end position="329"/>
    </location>
</feature>
<dbReference type="Gene3D" id="2.170.140.10">
    <property type="entry name" value="Chitin binding domain"/>
    <property type="match status" value="9"/>
</dbReference>
<accession>A0A5S6QFN6</accession>
<proteinExistence type="predicted"/>
<sequence>MTGLSVEANSKLHDEVDCSGRPFGCYGISECGSEYFCCRGQADPTIHRCPNSLTWEQKSRSCRWRSLTEECQKRFKKNKRSSAPFIQKGERIVAKSNAYICRGKSNGRYANPESSCSSFFIICDDDVEYLVSCTNGRLFSSASEGCLPADEIKQCAEPSRVFAKYRGEVTPAKLIFSCGGQADGNYEDPSNPCSRRFFSCSKGNAALRFCPKQARFDKDIDKCNLPEYTRSCGGSTTITSLWTGVTGKNKVERKIEEQAKTAAASAGQKVFKCNDKDDGQYPDPERACSSRYFTCLSGFTFPRQCPPSLFFDPVMMACTFRQYIAACGGRSTTTTEATKESSFTEISAPDLNCDDLPLGVYAHPKDSCSQVFYTCVGASKAVKMFCPNGTFFDERKSSCNYPSEMPECSKKSNKTVTQIENRASKHVHDMNRTFGYLEKPCSKFYYEITKSNRLRKRNCNGSLFFDLKTRQCLSKSNVTSCLNDKTSSMDLANRHPFDCKYLQNGNYLPPGIACPNFYYQCEDKNTVLTACPDEWTYHKESDACKAKQDVPGCTHSKMTHCERKGNGFYQDLRYCSKFHLCLDGEDLNFDCEDGKVFEWRSKACLTVSKASSPCGTRRDKFNCKGKRKGYYAHAQDCTKYYFCKNGRMSLLECEEGRAYHPRKMQCLPLREVPGCVIQKSASAVANKSGLCGEGSPNALMANPDYPSEAILCINQNAYFLKCGNDAKPYFDPQKLTCVSKNKKHSNDTKLTPLSIERKLQEPLFDCSKKMNGSYAPNENDCSSYFYECVNERPFLVRCPEDMMFSIKESQCVELTPQSDCWKQVLNTPCHNRASGFYPHSKDCSKYIICIDGHELILNCPGELVYDPQSRTCLPTVQVDLPCGDSDITPPFFCDEEDDSVFEDNTDPTHFYRCTGGRPIRFTCQEGHKFNAEELRCEIDDKLALMSPVDKCNLEKNGLYADVRSCESMIFCTNGIPFLIRCNDEEKPVLNPETITCVPSFPGCEAQ</sequence>
<dbReference type="AlphaFoldDB" id="A0A5S6QFN6"/>
<dbReference type="InterPro" id="IPR002557">
    <property type="entry name" value="Chitin-bd_dom"/>
</dbReference>
<protein>
    <submittedName>
        <fullName evidence="8">Chitin-binding type-2 domain-containing protein</fullName>
    </submittedName>
</protein>
<dbReference type="Proteomes" id="UP000046395">
    <property type="component" value="Unassembled WGS sequence"/>
</dbReference>
<feature type="domain" description="Chitin-binding type-2" evidence="6">
    <location>
        <begin position="98"/>
        <end position="157"/>
    </location>
</feature>
<feature type="domain" description="Chitin-binding type-2" evidence="6">
    <location>
        <begin position="890"/>
        <end position="953"/>
    </location>
</feature>
<evidence type="ECO:0000313" key="7">
    <source>
        <dbReference type="Proteomes" id="UP000046395"/>
    </source>
</evidence>
<evidence type="ECO:0000256" key="4">
    <source>
        <dbReference type="ARBA" id="ARBA00023157"/>
    </source>
</evidence>